<accession>A0A5J6MSG7</accession>
<dbReference type="RefSeq" id="WP_191909237.1">
    <property type="nucleotide sequence ID" value="NZ_CP042582.1"/>
</dbReference>
<dbReference type="GO" id="GO:0005886">
    <property type="term" value="C:plasma membrane"/>
    <property type="evidence" value="ECO:0007669"/>
    <property type="project" value="InterPro"/>
</dbReference>
<sequence length="248" mass="26040">MTEPNPELLDQLAAEYALGTLRGPARRRFERLIEGDPALARRVEDWAQRLDPLAEGAPAIEPPARSWAEIERRIGAAPPRARRGLLALLFGRPTGPVPSLATAGLWYCLGFWRRAGLAGAAIALLLFVYLFVAPPPTPTHMALLADAASKPVAMVSLDLKHDRLTLDASRLPVAEAGKSLELWILPPQGNPRSLGVLPAGPLSLPLDRAAAADLAHGGLAVSLEPAGGSPTGLPTGPVLYSGAVLPAS</sequence>
<reference evidence="3 4" key="1">
    <citation type="submission" date="2019-08" db="EMBL/GenBank/DDBJ databases">
        <title>Hyperibacter terrae gen. nov., sp. nov. and Hyperibacter viscosus sp. nov., two new members in the family Rhodospirillaceae isolated from the rhizosphere of Hypericum perforatum.</title>
        <authorList>
            <person name="Noviana Z."/>
        </authorList>
    </citation>
    <scope>NUCLEOTIDE SEQUENCE [LARGE SCALE GENOMIC DNA]</scope>
    <source>
        <strain evidence="3 4">R5959</strain>
    </source>
</reference>
<dbReference type="PANTHER" id="PTHR37461:SF1">
    <property type="entry name" value="ANTI-SIGMA-K FACTOR RSKA"/>
    <property type="match status" value="1"/>
</dbReference>
<dbReference type="InterPro" id="IPR018764">
    <property type="entry name" value="RskA_C"/>
</dbReference>
<dbReference type="GO" id="GO:0006417">
    <property type="term" value="P:regulation of translation"/>
    <property type="evidence" value="ECO:0007669"/>
    <property type="project" value="TreeGrafter"/>
</dbReference>
<dbReference type="InterPro" id="IPR051474">
    <property type="entry name" value="Anti-sigma-K/W_factor"/>
</dbReference>
<evidence type="ECO:0000313" key="3">
    <source>
        <dbReference type="EMBL" id="QEX20314.1"/>
    </source>
</evidence>
<proteinExistence type="predicted"/>
<keyword evidence="1" id="KW-0812">Transmembrane</keyword>
<dbReference type="AlphaFoldDB" id="A0A5J6MSG7"/>
<keyword evidence="1" id="KW-1133">Transmembrane helix</keyword>
<dbReference type="EMBL" id="CP042582">
    <property type="protein sequence ID" value="QEX20314.1"/>
    <property type="molecule type" value="Genomic_DNA"/>
</dbReference>
<dbReference type="KEGG" id="hadh:FRZ61_02310"/>
<dbReference type="Pfam" id="PF10099">
    <property type="entry name" value="RskA_C"/>
    <property type="match status" value="1"/>
</dbReference>
<dbReference type="GO" id="GO:0016989">
    <property type="term" value="F:sigma factor antagonist activity"/>
    <property type="evidence" value="ECO:0007669"/>
    <property type="project" value="TreeGrafter"/>
</dbReference>
<evidence type="ECO:0000259" key="2">
    <source>
        <dbReference type="Pfam" id="PF10099"/>
    </source>
</evidence>
<organism evidence="3 4">
    <name type="scientific">Hypericibacter adhaerens</name>
    <dbReference type="NCBI Taxonomy" id="2602016"/>
    <lineage>
        <taxon>Bacteria</taxon>
        <taxon>Pseudomonadati</taxon>
        <taxon>Pseudomonadota</taxon>
        <taxon>Alphaproteobacteria</taxon>
        <taxon>Rhodospirillales</taxon>
        <taxon>Dongiaceae</taxon>
        <taxon>Hypericibacter</taxon>
    </lineage>
</organism>
<gene>
    <name evidence="3" type="ORF">FRZ61_02310</name>
</gene>
<keyword evidence="1" id="KW-0472">Membrane</keyword>
<keyword evidence="4" id="KW-1185">Reference proteome</keyword>
<evidence type="ECO:0000313" key="4">
    <source>
        <dbReference type="Proteomes" id="UP000325797"/>
    </source>
</evidence>
<dbReference type="PANTHER" id="PTHR37461">
    <property type="entry name" value="ANTI-SIGMA-K FACTOR RSKA"/>
    <property type="match status" value="1"/>
</dbReference>
<evidence type="ECO:0000256" key="1">
    <source>
        <dbReference type="SAM" id="Phobius"/>
    </source>
</evidence>
<feature type="domain" description="Anti-sigma K factor RskA C-terminal" evidence="2">
    <location>
        <begin position="118"/>
        <end position="238"/>
    </location>
</feature>
<name>A0A5J6MSG7_9PROT</name>
<feature type="transmembrane region" description="Helical" evidence="1">
    <location>
        <begin position="115"/>
        <end position="132"/>
    </location>
</feature>
<protein>
    <submittedName>
        <fullName evidence="3">Anti-sigma K factor RskA</fullName>
    </submittedName>
</protein>
<dbReference type="Proteomes" id="UP000325797">
    <property type="component" value="Chromosome"/>
</dbReference>